<keyword evidence="2" id="KW-1185">Reference proteome</keyword>
<dbReference type="GO" id="GO:0032259">
    <property type="term" value="P:methylation"/>
    <property type="evidence" value="ECO:0007669"/>
    <property type="project" value="UniProtKB-KW"/>
</dbReference>
<comment type="caution">
    <text evidence="1">The sequence shown here is derived from an EMBL/GenBank/DDBJ whole genome shotgun (WGS) entry which is preliminary data.</text>
</comment>
<dbReference type="EMBL" id="PXYI01000015">
    <property type="protein sequence ID" value="PSJ36325.1"/>
    <property type="molecule type" value="Genomic_DNA"/>
</dbReference>
<dbReference type="CDD" id="cd02440">
    <property type="entry name" value="AdoMet_MTases"/>
    <property type="match status" value="1"/>
</dbReference>
<organism evidence="1 2">
    <name type="scientific">Allosphingosinicella deserti</name>
    <dbReference type="NCBI Taxonomy" id="2116704"/>
    <lineage>
        <taxon>Bacteria</taxon>
        <taxon>Pseudomonadati</taxon>
        <taxon>Pseudomonadota</taxon>
        <taxon>Alphaproteobacteria</taxon>
        <taxon>Sphingomonadales</taxon>
        <taxon>Sphingomonadaceae</taxon>
        <taxon>Allosphingosinicella</taxon>
    </lineage>
</organism>
<dbReference type="SUPFAM" id="SSF53335">
    <property type="entry name" value="S-adenosyl-L-methionine-dependent methyltransferases"/>
    <property type="match status" value="1"/>
</dbReference>
<dbReference type="GO" id="GO:0008168">
    <property type="term" value="F:methyltransferase activity"/>
    <property type="evidence" value="ECO:0007669"/>
    <property type="project" value="UniProtKB-KW"/>
</dbReference>
<accession>A0A2P7QEG2</accession>
<sequence>MSGYAVTAQFYDPFAAATHGAVDGRIAAALGGFDTGAGPIVDIGAGTGLSTSLIASILPDAEIVAIEPDASMRAALMTRIWACPDLRGRVTIMPFHILEAPLPDTISGAVLSASLVHLGPRERARLWSLLGERLTRNGRIIVEVQCPQAEDLAEFSMPSVEVGRMTYSASAAAQRIGSDRQRWRMTYRAYLGSDEVARETATYDCWTISADRILEEAACAGLAGRAADDLVVLGPGNS</sequence>
<dbReference type="Proteomes" id="UP000241167">
    <property type="component" value="Unassembled WGS sequence"/>
</dbReference>
<keyword evidence="1" id="KW-0489">Methyltransferase</keyword>
<protein>
    <submittedName>
        <fullName evidence="1">Class I SAM-dependent methyltransferase</fullName>
    </submittedName>
</protein>
<dbReference type="RefSeq" id="WP_106516153.1">
    <property type="nucleotide sequence ID" value="NZ_PXYI01000015.1"/>
</dbReference>
<evidence type="ECO:0000313" key="1">
    <source>
        <dbReference type="EMBL" id="PSJ36325.1"/>
    </source>
</evidence>
<name>A0A2P7QEG2_9SPHN</name>
<proteinExistence type="predicted"/>
<keyword evidence="1" id="KW-0808">Transferase</keyword>
<evidence type="ECO:0000313" key="2">
    <source>
        <dbReference type="Proteomes" id="UP000241167"/>
    </source>
</evidence>
<reference evidence="1 2" key="1">
    <citation type="submission" date="2018-03" db="EMBL/GenBank/DDBJ databases">
        <title>The draft genome of Sphingosinicella sp. GL-C-18.</title>
        <authorList>
            <person name="Liu L."/>
            <person name="Li L."/>
            <person name="Liang L."/>
            <person name="Zhang X."/>
            <person name="Wang T."/>
        </authorList>
    </citation>
    <scope>NUCLEOTIDE SEQUENCE [LARGE SCALE GENOMIC DNA]</scope>
    <source>
        <strain evidence="1 2">GL-C-18</strain>
    </source>
</reference>
<dbReference type="OrthoDB" id="4528595at2"/>
<dbReference type="Gene3D" id="3.40.50.150">
    <property type="entry name" value="Vaccinia Virus protein VP39"/>
    <property type="match status" value="1"/>
</dbReference>
<gene>
    <name evidence="1" type="ORF">C7I55_26925</name>
</gene>
<dbReference type="AlphaFoldDB" id="A0A2P7QEG2"/>
<dbReference type="InterPro" id="IPR029063">
    <property type="entry name" value="SAM-dependent_MTases_sf"/>
</dbReference>